<dbReference type="PANTHER" id="PTHR30532:SF1">
    <property type="entry name" value="IRON(3+)-HYDROXAMATE-BINDING PROTEIN FHUD"/>
    <property type="match status" value="1"/>
</dbReference>
<comment type="subcellular location">
    <subcellularLocation>
        <location evidence="1">Cell envelope</location>
    </subcellularLocation>
</comment>
<accession>A0A840U9E0</accession>
<dbReference type="Pfam" id="PF01497">
    <property type="entry name" value="Peripla_BP_2"/>
    <property type="match status" value="1"/>
</dbReference>
<dbReference type="CDD" id="cd01146">
    <property type="entry name" value="FhuD"/>
    <property type="match status" value="1"/>
</dbReference>
<dbReference type="Proteomes" id="UP000591735">
    <property type="component" value="Unassembled WGS sequence"/>
</dbReference>
<dbReference type="SUPFAM" id="SSF53807">
    <property type="entry name" value="Helical backbone' metal receptor"/>
    <property type="match status" value="1"/>
</dbReference>
<evidence type="ECO:0000256" key="2">
    <source>
        <dbReference type="ARBA" id="ARBA00008814"/>
    </source>
</evidence>
<evidence type="ECO:0000313" key="8">
    <source>
        <dbReference type="EMBL" id="MBB5321602.1"/>
    </source>
</evidence>
<gene>
    <name evidence="8" type="ORF">HNR38_002096</name>
</gene>
<feature type="signal peptide" evidence="6">
    <location>
        <begin position="1"/>
        <end position="23"/>
    </location>
</feature>
<dbReference type="Gene3D" id="3.40.50.1980">
    <property type="entry name" value="Nitrogenase molybdenum iron protein domain"/>
    <property type="match status" value="2"/>
</dbReference>
<dbReference type="InterPro" id="IPR002491">
    <property type="entry name" value="ABC_transptr_periplasmic_BD"/>
</dbReference>
<evidence type="ECO:0000313" key="9">
    <source>
        <dbReference type="Proteomes" id="UP000591735"/>
    </source>
</evidence>
<organism evidence="8 9">
    <name type="scientific">Marinobacter oulmenensis</name>
    <dbReference type="NCBI Taxonomy" id="643747"/>
    <lineage>
        <taxon>Bacteria</taxon>
        <taxon>Pseudomonadati</taxon>
        <taxon>Pseudomonadota</taxon>
        <taxon>Gammaproteobacteria</taxon>
        <taxon>Pseudomonadales</taxon>
        <taxon>Marinobacteraceae</taxon>
        <taxon>Marinobacter</taxon>
    </lineage>
</organism>
<evidence type="ECO:0000256" key="5">
    <source>
        <dbReference type="ARBA" id="ARBA00022729"/>
    </source>
</evidence>
<dbReference type="InterPro" id="IPR051313">
    <property type="entry name" value="Bact_iron-sidero_bind"/>
</dbReference>
<dbReference type="GO" id="GO:0030288">
    <property type="term" value="C:outer membrane-bounded periplasmic space"/>
    <property type="evidence" value="ECO:0007669"/>
    <property type="project" value="TreeGrafter"/>
</dbReference>
<evidence type="ECO:0000256" key="1">
    <source>
        <dbReference type="ARBA" id="ARBA00004196"/>
    </source>
</evidence>
<reference evidence="8 9" key="1">
    <citation type="submission" date="2020-08" db="EMBL/GenBank/DDBJ databases">
        <title>Genomic Encyclopedia of Type Strains, Phase IV (KMG-IV): sequencing the most valuable type-strain genomes for metagenomic binning, comparative biology and taxonomic classification.</title>
        <authorList>
            <person name="Goeker M."/>
        </authorList>
    </citation>
    <scope>NUCLEOTIDE SEQUENCE [LARGE SCALE GENOMIC DNA]</scope>
    <source>
        <strain evidence="8 9">DSM 22359</strain>
    </source>
</reference>
<dbReference type="RefSeq" id="WP_183703527.1">
    <property type="nucleotide sequence ID" value="NZ_JACHFE010000005.1"/>
</dbReference>
<keyword evidence="4" id="KW-0408">Iron</keyword>
<comment type="similarity">
    <text evidence="2">Belongs to the bacterial solute-binding protein 8 family.</text>
</comment>
<evidence type="ECO:0000259" key="7">
    <source>
        <dbReference type="PROSITE" id="PS50983"/>
    </source>
</evidence>
<keyword evidence="4" id="KW-0410">Iron transport</keyword>
<name>A0A840U9E0_9GAMM</name>
<keyword evidence="4" id="KW-0406">Ion transport</keyword>
<protein>
    <submittedName>
        <fullName evidence="8">Iron complex transport system substrate-binding protein</fullName>
    </submittedName>
</protein>
<keyword evidence="3" id="KW-0813">Transport</keyword>
<dbReference type="GO" id="GO:1901678">
    <property type="term" value="P:iron coordination entity transport"/>
    <property type="evidence" value="ECO:0007669"/>
    <property type="project" value="UniProtKB-ARBA"/>
</dbReference>
<evidence type="ECO:0000256" key="3">
    <source>
        <dbReference type="ARBA" id="ARBA00022448"/>
    </source>
</evidence>
<evidence type="ECO:0000256" key="4">
    <source>
        <dbReference type="ARBA" id="ARBA00022496"/>
    </source>
</evidence>
<dbReference type="PROSITE" id="PS50983">
    <property type="entry name" value="FE_B12_PBP"/>
    <property type="match status" value="1"/>
</dbReference>
<sequence>MNLRACFLTLLLASLCLPGQGWASESVVFRQSERLQGQPLRIVSLEDITTEMLLSLGIVPVGVGGLESYQSQGRPLGERLEGSVSLGTSQQPNLERLVRLEPDLVIGTSSLHSGLFERLDSLAPTLLYRVAMTPSKRDAIEQGADMLRHLARLTGREAKAEQVLSNLDRSIAEGRRVARLAGVEGKPLAVLYPLPDQGLFIVSNEQTLVVSLANRLGGSNPWPLRDGATIHQRIEVHELARIPDLHLMFIGDFRGNAMFESPLWRALPVARNHDAGFLPSRYWSFGGPLSARILMQQMTALIREQWGSGTLSEN</sequence>
<dbReference type="PANTHER" id="PTHR30532">
    <property type="entry name" value="IRON III DICITRATE-BINDING PERIPLASMIC PROTEIN"/>
    <property type="match status" value="1"/>
</dbReference>
<feature type="domain" description="Fe/B12 periplasmic-binding" evidence="7">
    <location>
        <begin position="41"/>
        <end position="306"/>
    </location>
</feature>
<dbReference type="AlphaFoldDB" id="A0A840U9E0"/>
<proteinExistence type="inferred from homology"/>
<evidence type="ECO:0000256" key="6">
    <source>
        <dbReference type="SAM" id="SignalP"/>
    </source>
</evidence>
<keyword evidence="9" id="KW-1185">Reference proteome</keyword>
<keyword evidence="5 6" id="KW-0732">Signal</keyword>
<dbReference type="EMBL" id="JACHFE010000005">
    <property type="protein sequence ID" value="MBB5321602.1"/>
    <property type="molecule type" value="Genomic_DNA"/>
</dbReference>
<feature type="chain" id="PRO_5032477819" evidence="6">
    <location>
        <begin position="24"/>
        <end position="314"/>
    </location>
</feature>
<comment type="caution">
    <text evidence="8">The sequence shown here is derived from an EMBL/GenBank/DDBJ whole genome shotgun (WGS) entry which is preliminary data.</text>
</comment>